<gene>
    <name evidence="2" type="ORF">SPRG_00542</name>
</gene>
<protein>
    <recommendedName>
        <fullName evidence="1">FAM194 C-terminal domain-containing protein</fullName>
    </recommendedName>
</protein>
<dbReference type="Gene3D" id="3.40.30.10">
    <property type="entry name" value="Glutaredoxin"/>
    <property type="match status" value="1"/>
</dbReference>
<accession>A0A067CVC6</accession>
<name>A0A067CVC6_SAPPC</name>
<reference evidence="2 3" key="1">
    <citation type="journal article" date="2013" name="PLoS Genet.">
        <title>Distinctive expansion of potential virulence genes in the genome of the oomycete fish pathogen Saprolegnia parasitica.</title>
        <authorList>
            <person name="Jiang R.H."/>
            <person name="de Bruijn I."/>
            <person name="Haas B.J."/>
            <person name="Belmonte R."/>
            <person name="Lobach L."/>
            <person name="Christie J."/>
            <person name="van den Ackerveken G."/>
            <person name="Bottin A."/>
            <person name="Bulone V."/>
            <person name="Diaz-Moreno S.M."/>
            <person name="Dumas B."/>
            <person name="Fan L."/>
            <person name="Gaulin E."/>
            <person name="Govers F."/>
            <person name="Grenville-Briggs L.J."/>
            <person name="Horner N.R."/>
            <person name="Levin J.Z."/>
            <person name="Mammella M."/>
            <person name="Meijer H.J."/>
            <person name="Morris P."/>
            <person name="Nusbaum C."/>
            <person name="Oome S."/>
            <person name="Phillips A.J."/>
            <person name="van Rooyen D."/>
            <person name="Rzeszutek E."/>
            <person name="Saraiva M."/>
            <person name="Secombes C.J."/>
            <person name="Seidl M.F."/>
            <person name="Snel B."/>
            <person name="Stassen J.H."/>
            <person name="Sykes S."/>
            <person name="Tripathy S."/>
            <person name="van den Berg H."/>
            <person name="Vega-Arreguin J.C."/>
            <person name="Wawra S."/>
            <person name="Young S.K."/>
            <person name="Zeng Q."/>
            <person name="Dieguez-Uribeondo J."/>
            <person name="Russ C."/>
            <person name="Tyler B.M."/>
            <person name="van West P."/>
        </authorList>
    </citation>
    <scope>NUCLEOTIDE SEQUENCE [LARGE SCALE GENOMIC DNA]</scope>
    <source>
        <strain evidence="2 3">CBS 223.65</strain>
    </source>
</reference>
<dbReference type="Proteomes" id="UP000030745">
    <property type="component" value="Unassembled WGS sequence"/>
</dbReference>
<dbReference type="InterPro" id="IPR029281">
    <property type="entry name" value="FAM194_C"/>
</dbReference>
<proteinExistence type="predicted"/>
<dbReference type="AlphaFoldDB" id="A0A067CVC6"/>
<evidence type="ECO:0000313" key="2">
    <source>
        <dbReference type="EMBL" id="KDO34478.1"/>
    </source>
</evidence>
<evidence type="ECO:0000259" key="1">
    <source>
        <dbReference type="Pfam" id="PF14977"/>
    </source>
</evidence>
<dbReference type="PANTHER" id="PTHR23093:SF16">
    <property type="entry name" value="FAM194 C-TERMINAL DOMAIN-CONTAINING PROTEIN"/>
    <property type="match status" value="1"/>
</dbReference>
<keyword evidence="3" id="KW-1185">Reference proteome</keyword>
<evidence type="ECO:0000313" key="3">
    <source>
        <dbReference type="Proteomes" id="UP000030745"/>
    </source>
</evidence>
<dbReference type="VEuPathDB" id="FungiDB:SPRG_00542"/>
<dbReference type="PANTHER" id="PTHR23093">
    <property type="entry name" value="SIMILAR TO CHROMOSOME 3 OPEN READING FRAME 20"/>
    <property type="match status" value="1"/>
</dbReference>
<dbReference type="RefSeq" id="XP_012194159.1">
    <property type="nucleotide sequence ID" value="XM_012338769.1"/>
</dbReference>
<feature type="domain" description="FAM194 C-terminal" evidence="1">
    <location>
        <begin position="26"/>
        <end position="180"/>
    </location>
</feature>
<dbReference type="Pfam" id="PF14977">
    <property type="entry name" value="FAM194"/>
    <property type="match status" value="1"/>
</dbReference>
<dbReference type="SUPFAM" id="SSF52833">
    <property type="entry name" value="Thioredoxin-like"/>
    <property type="match status" value="1"/>
</dbReference>
<organism evidence="2 3">
    <name type="scientific">Saprolegnia parasitica (strain CBS 223.65)</name>
    <dbReference type="NCBI Taxonomy" id="695850"/>
    <lineage>
        <taxon>Eukaryota</taxon>
        <taxon>Sar</taxon>
        <taxon>Stramenopiles</taxon>
        <taxon>Oomycota</taxon>
        <taxon>Saprolegniomycetes</taxon>
        <taxon>Saprolegniales</taxon>
        <taxon>Saprolegniaceae</taxon>
        <taxon>Saprolegnia</taxon>
    </lineage>
</organism>
<sequence length="748" mass="82990">MQNNQEALDALVAKEQVGAKKDDEKADLHLTYPTGEQAVVFDSDGCGFCYYETGRVAVCVSKVNAIQRRHTFYENNRLKRILCSIDEHVVGAAGKPHGTKLVLTKDGAILSDGHNDIVHQWRWNPHAQNAGTPPTDPIVIALNETMTFKYVDRKNVSVKFVNCGVALEFNCGEKLKREDTYLGHSRRITSGPLRGKLLVDTSCPNLVQRQKHIELAALEKRSKQHPRSVDLRHPSIKEVVTGLERKFDAYEGCKVTPYCSGHWLQDARERTLAELPVLPPTGFEVGTEPTLFGQPMQAHETKHLLQKLQNKDGQWLASLEIRQKLEHANPVLPRTAVLCNASGRYSVDIQVPGGSAVSMGQRLEVVSAAQLDDFLATDCGTDQIVLVACLREDDRLSRHAEKVLELVHQVLGEKPDALQKHAFSQSLVANITNHKYRLVKVDLAESRALAKRYRVHAAPTFLFFFEGKLVSVSSLGGQALRIAPTTKNANLTHLMDQPPRTLLIQANVKLHVANEKILRKEQFEWDLAMNGEQALLRFAKMSKAAAVNNVVPSYDLVVLSDDLSEADGRLIDRFLRSGDGKKGKATSDTVVCLLLTAPHVEIAFSTMICDPCRVAHGRRTSAAAELSGVCPHCGIVPKKLVAELVPSSLASMAHIVVYKHLRAPTLHRLAESWRDRVLRRKSEQLHRGPEVEAHLGFTQEAFFREMDLALQNGRQGHFLSKSHIPDMALSANETYVGATHLTKPPHSA</sequence>
<dbReference type="KEGG" id="spar:SPRG_00542"/>
<dbReference type="GeneID" id="24123180"/>
<dbReference type="InterPro" id="IPR036249">
    <property type="entry name" value="Thioredoxin-like_sf"/>
</dbReference>
<dbReference type="OrthoDB" id="2121326at2759"/>
<dbReference type="EMBL" id="KK583190">
    <property type="protein sequence ID" value="KDO34478.1"/>
    <property type="molecule type" value="Genomic_DNA"/>
</dbReference>
<dbReference type="CDD" id="cd02947">
    <property type="entry name" value="TRX_family"/>
    <property type="match status" value="1"/>
</dbReference>
<dbReference type="OMA" id="YQRSFQF"/>